<comment type="caution">
    <text evidence="2">The sequence shown here is derived from an EMBL/GenBank/DDBJ whole genome shotgun (WGS) entry which is preliminary data.</text>
</comment>
<dbReference type="EMBL" id="JACHVY010000002">
    <property type="protein sequence ID" value="MBB2902005.1"/>
    <property type="molecule type" value="Genomic_DNA"/>
</dbReference>
<keyword evidence="2" id="KW-0808">Transferase</keyword>
<dbReference type="EC" id="2.-.-.-" evidence="2"/>
<evidence type="ECO:0000259" key="1">
    <source>
        <dbReference type="Pfam" id="PF04230"/>
    </source>
</evidence>
<name>A0A7W4TNE4_KINRA</name>
<proteinExistence type="predicted"/>
<dbReference type="InterPro" id="IPR007345">
    <property type="entry name" value="Polysacch_pyruvyl_Trfase"/>
</dbReference>
<sequence>MPSGSPDTTGRTPSVVDALRTELLARLETALPAGHPSWTVVDFPMHLNCGDSALHLGVEAVAAARGASIRRIVDRKSYSASVLSPESLPVLMAGGTWGGLYPTHHELRLRFLRDTAGRPAVQMAQSIQYVDETHREQLRRAVGEHGAFVLLVRDERSRDIAERDYDCEVRMVPDLAFALGGLQRLPASVPLVVQAREDKESGRPPLAGESFDWLKAPPRSRVALTLRAARRLNRFQTTTPAAPVAAVAAAGMRRLARANVDRARHLLSRGERVVTDRLHGHVLSTLLGIPHVVVNDKFGKVRALHETWLSEDPTSVFAASWAEVDGALEVLDARR</sequence>
<feature type="domain" description="Polysaccharide pyruvyl transferase" evidence="1">
    <location>
        <begin position="48"/>
        <end position="295"/>
    </location>
</feature>
<dbReference type="GO" id="GO:0016740">
    <property type="term" value="F:transferase activity"/>
    <property type="evidence" value="ECO:0007669"/>
    <property type="project" value="UniProtKB-KW"/>
</dbReference>
<evidence type="ECO:0000313" key="2">
    <source>
        <dbReference type="EMBL" id="MBB2902005.1"/>
    </source>
</evidence>
<reference evidence="2 3" key="2">
    <citation type="submission" date="2020-08" db="EMBL/GenBank/DDBJ databases">
        <authorList>
            <person name="Partida-Martinez L."/>
            <person name="Huntemann M."/>
            <person name="Clum A."/>
            <person name="Wang J."/>
            <person name="Palaniappan K."/>
            <person name="Ritter S."/>
            <person name="Chen I.-M."/>
            <person name="Stamatis D."/>
            <person name="Reddy T."/>
            <person name="O'Malley R."/>
            <person name="Daum C."/>
            <person name="Shapiro N."/>
            <person name="Ivanova N."/>
            <person name="Kyrpides N."/>
            <person name="Woyke T."/>
        </authorList>
    </citation>
    <scope>NUCLEOTIDE SEQUENCE [LARGE SCALE GENOMIC DNA]</scope>
    <source>
        <strain evidence="2 3">AS2.23</strain>
    </source>
</reference>
<dbReference type="RefSeq" id="WP_183391904.1">
    <property type="nucleotide sequence ID" value="NZ_JACHVY010000002.1"/>
</dbReference>
<gene>
    <name evidence="2" type="ORF">FHR75_002820</name>
</gene>
<protein>
    <submittedName>
        <fullName evidence="2">Pyruvyl transferase EpsO</fullName>
        <ecNumber evidence="2">2.-.-.-</ecNumber>
    </submittedName>
</protein>
<accession>A0A7W4TNE4</accession>
<reference evidence="2 3" key="1">
    <citation type="submission" date="2020-08" db="EMBL/GenBank/DDBJ databases">
        <title>The Agave Microbiome: Exploring the role of microbial communities in plant adaptations to desert environments.</title>
        <authorList>
            <person name="Partida-Martinez L.P."/>
        </authorList>
    </citation>
    <scope>NUCLEOTIDE SEQUENCE [LARGE SCALE GENOMIC DNA]</scope>
    <source>
        <strain evidence="2 3">AS2.23</strain>
    </source>
</reference>
<dbReference type="Proteomes" id="UP000533269">
    <property type="component" value="Unassembled WGS sequence"/>
</dbReference>
<organism evidence="2 3">
    <name type="scientific">Kineococcus radiotolerans</name>
    <dbReference type="NCBI Taxonomy" id="131568"/>
    <lineage>
        <taxon>Bacteria</taxon>
        <taxon>Bacillati</taxon>
        <taxon>Actinomycetota</taxon>
        <taxon>Actinomycetes</taxon>
        <taxon>Kineosporiales</taxon>
        <taxon>Kineosporiaceae</taxon>
        <taxon>Kineococcus</taxon>
    </lineage>
</organism>
<dbReference type="Pfam" id="PF04230">
    <property type="entry name" value="PS_pyruv_trans"/>
    <property type="match status" value="1"/>
</dbReference>
<dbReference type="AlphaFoldDB" id="A0A7W4TNE4"/>
<evidence type="ECO:0000313" key="3">
    <source>
        <dbReference type="Proteomes" id="UP000533269"/>
    </source>
</evidence>